<accession>A0ACA9MR06</accession>
<evidence type="ECO:0000313" key="2">
    <source>
        <dbReference type="Proteomes" id="UP000789920"/>
    </source>
</evidence>
<protein>
    <submittedName>
        <fullName evidence="1">9650_t:CDS:1</fullName>
    </submittedName>
</protein>
<keyword evidence="2" id="KW-1185">Reference proteome</keyword>
<gene>
    <name evidence="1" type="ORF">RPERSI_LOCUS5599</name>
</gene>
<proteinExistence type="predicted"/>
<dbReference type="Proteomes" id="UP000789920">
    <property type="component" value="Unassembled WGS sequence"/>
</dbReference>
<evidence type="ECO:0000313" key="1">
    <source>
        <dbReference type="EMBL" id="CAG8592619.1"/>
    </source>
</evidence>
<comment type="caution">
    <text evidence="1">The sequence shown here is derived from an EMBL/GenBank/DDBJ whole genome shotgun (WGS) entry which is preliminary data.</text>
</comment>
<dbReference type="EMBL" id="CAJVQC010008450">
    <property type="protein sequence ID" value="CAG8592619.1"/>
    <property type="molecule type" value="Genomic_DNA"/>
</dbReference>
<sequence>IPAFILNLELLDIPSNEKVKKPPNAFILFQKDYCDIVTTEYPNLSNYDISIIIGKMWVKSPNEVREKYKIRADEIKATYKQKSKNSKHIYKTRKRKFNTEIDSTKNSGIIKSDSEAKIEISDSSKGTAPLNKNKRLSFHLKESNEELSPFNENKILSLKVNNEELSPFNENKISSLPLKESNEELFLPHFSQLFFLQTEYNNIYQTDPFLLSNNFSEQSFKIENFTPQRENNYFDNEQNYFLLTEANSNNFTNKQPMENNFSSTQTESNDFNSKPTGENFDFEKLMKLIQ</sequence>
<reference evidence="1" key="1">
    <citation type="submission" date="2021-06" db="EMBL/GenBank/DDBJ databases">
        <authorList>
            <person name="Kallberg Y."/>
            <person name="Tangrot J."/>
            <person name="Rosling A."/>
        </authorList>
    </citation>
    <scope>NUCLEOTIDE SEQUENCE</scope>
    <source>
        <strain evidence="1">MA461A</strain>
    </source>
</reference>
<name>A0ACA9MR06_9GLOM</name>
<feature type="non-terminal residue" evidence="1">
    <location>
        <position position="1"/>
    </location>
</feature>
<organism evidence="1 2">
    <name type="scientific">Racocetra persica</name>
    <dbReference type="NCBI Taxonomy" id="160502"/>
    <lineage>
        <taxon>Eukaryota</taxon>
        <taxon>Fungi</taxon>
        <taxon>Fungi incertae sedis</taxon>
        <taxon>Mucoromycota</taxon>
        <taxon>Glomeromycotina</taxon>
        <taxon>Glomeromycetes</taxon>
        <taxon>Diversisporales</taxon>
        <taxon>Gigasporaceae</taxon>
        <taxon>Racocetra</taxon>
    </lineage>
</organism>